<dbReference type="Proteomes" id="UP000053660">
    <property type="component" value="Unassembled WGS sequence"/>
</dbReference>
<reference evidence="6 7" key="1">
    <citation type="submission" date="2014-03" db="EMBL/GenBank/DDBJ databases">
        <title>Draft genome of the hookworm Oesophagostomum dentatum.</title>
        <authorList>
            <person name="Mitreva M."/>
        </authorList>
    </citation>
    <scope>NUCLEOTIDE SEQUENCE [LARGE SCALE GENOMIC DNA]</scope>
    <source>
        <strain evidence="6 7">OD-Hann</strain>
    </source>
</reference>
<dbReference type="SUPFAM" id="SSF50891">
    <property type="entry name" value="Cyclophilin-like"/>
    <property type="match status" value="1"/>
</dbReference>
<dbReference type="Gene3D" id="2.40.100.10">
    <property type="entry name" value="Cyclophilin-like"/>
    <property type="match status" value="1"/>
</dbReference>
<keyword evidence="3 6" id="KW-0413">Isomerase</keyword>
<sequence length="100" mass="11232">MTPIKNNLEPVFRTGDPTGKGTGGQPIWREDFEDEFHPRLRHGKPFKVSMTNAGPNSNGSQFFITVIEGMNVVQKINQVPKIRKSGLRRNEISIISITLI</sequence>
<evidence type="ECO:0000313" key="6">
    <source>
        <dbReference type="EMBL" id="KHJ87178.1"/>
    </source>
</evidence>
<proteinExistence type="predicted"/>
<dbReference type="AlphaFoldDB" id="A0A0B1SPF5"/>
<gene>
    <name evidence="6" type="ORF">OESDEN_13052</name>
</gene>
<dbReference type="PANTHER" id="PTHR45625:SF4">
    <property type="entry name" value="PEPTIDYLPROLYL ISOMERASE DOMAIN AND WD REPEAT-CONTAINING PROTEIN 1"/>
    <property type="match status" value="1"/>
</dbReference>
<evidence type="ECO:0000256" key="1">
    <source>
        <dbReference type="ARBA" id="ARBA00013194"/>
    </source>
</evidence>
<dbReference type="EMBL" id="KN558339">
    <property type="protein sequence ID" value="KHJ87178.1"/>
    <property type="molecule type" value="Genomic_DNA"/>
</dbReference>
<dbReference type="GO" id="GO:0003755">
    <property type="term" value="F:peptidyl-prolyl cis-trans isomerase activity"/>
    <property type="evidence" value="ECO:0007669"/>
    <property type="project" value="UniProtKB-KW"/>
</dbReference>
<dbReference type="PROSITE" id="PS50072">
    <property type="entry name" value="CSA_PPIASE_2"/>
    <property type="match status" value="1"/>
</dbReference>
<dbReference type="InterPro" id="IPR029000">
    <property type="entry name" value="Cyclophilin-like_dom_sf"/>
</dbReference>
<dbReference type="Pfam" id="PF00160">
    <property type="entry name" value="Pro_isomerase"/>
    <property type="match status" value="1"/>
</dbReference>
<name>A0A0B1SPF5_OESDE</name>
<feature type="domain" description="PPIase cyclophilin-type" evidence="5">
    <location>
        <begin position="17"/>
        <end position="68"/>
    </location>
</feature>
<evidence type="ECO:0000259" key="5">
    <source>
        <dbReference type="PROSITE" id="PS50072"/>
    </source>
</evidence>
<keyword evidence="7" id="KW-1185">Reference proteome</keyword>
<dbReference type="EC" id="5.2.1.8" evidence="1"/>
<evidence type="ECO:0000256" key="2">
    <source>
        <dbReference type="ARBA" id="ARBA00023110"/>
    </source>
</evidence>
<keyword evidence="2" id="KW-0697">Rotamase</keyword>
<evidence type="ECO:0000256" key="4">
    <source>
        <dbReference type="SAM" id="MobiDB-lite"/>
    </source>
</evidence>
<dbReference type="InterPro" id="IPR002130">
    <property type="entry name" value="Cyclophilin-type_PPIase_dom"/>
</dbReference>
<dbReference type="InterPro" id="IPR044666">
    <property type="entry name" value="Cyclophilin_A-like"/>
</dbReference>
<evidence type="ECO:0000313" key="7">
    <source>
        <dbReference type="Proteomes" id="UP000053660"/>
    </source>
</evidence>
<organism evidence="6 7">
    <name type="scientific">Oesophagostomum dentatum</name>
    <name type="common">Nodular worm</name>
    <dbReference type="NCBI Taxonomy" id="61180"/>
    <lineage>
        <taxon>Eukaryota</taxon>
        <taxon>Metazoa</taxon>
        <taxon>Ecdysozoa</taxon>
        <taxon>Nematoda</taxon>
        <taxon>Chromadorea</taxon>
        <taxon>Rhabditida</taxon>
        <taxon>Rhabditina</taxon>
        <taxon>Rhabditomorpha</taxon>
        <taxon>Strongyloidea</taxon>
        <taxon>Strongylidae</taxon>
        <taxon>Oesophagostomum</taxon>
    </lineage>
</organism>
<protein>
    <recommendedName>
        <fullName evidence="1">peptidylprolyl isomerase</fullName>
        <ecNumber evidence="1">5.2.1.8</ecNumber>
    </recommendedName>
</protein>
<feature type="region of interest" description="Disordered" evidence="4">
    <location>
        <begin position="1"/>
        <end position="28"/>
    </location>
</feature>
<dbReference type="PANTHER" id="PTHR45625">
    <property type="entry name" value="PEPTIDYL-PROLYL CIS-TRANS ISOMERASE-RELATED"/>
    <property type="match status" value="1"/>
</dbReference>
<evidence type="ECO:0000256" key="3">
    <source>
        <dbReference type="ARBA" id="ARBA00023235"/>
    </source>
</evidence>
<dbReference type="OrthoDB" id="10264753at2759"/>
<accession>A0A0B1SPF5</accession>